<protein>
    <submittedName>
        <fullName evidence="3">Unannotated protein</fullName>
    </submittedName>
</protein>
<dbReference type="InterPro" id="IPR029058">
    <property type="entry name" value="AB_hydrolase_fold"/>
</dbReference>
<dbReference type="InterPro" id="IPR000639">
    <property type="entry name" value="Epox_hydrolase-like"/>
</dbReference>
<dbReference type="AlphaFoldDB" id="A0A6J7HDF5"/>
<sequence>MTHAINPLDPNAFQIHRATVRDGVELAYIREGVGGVPLLLMNGWPGTKRIYYKNIQPLAEAGFEVVVADNRGWGDSPVPADRAQHADAANVSRDMHALMESLGHERWVLAGYDFGSMASQDMAIRFPDQIIRQVVWNGFSPAVYDEYHAAGIPSDQFEEILEISDHMSIQADRDALVASLDTPEKRREFIKGFYLGRTWREGGPVIPLAAPGAFDDASAAFQAEPFMDADVLHATLSFYETSAKPELLSEVPMLFEKNTKTETLILCGMEDKVINGPQMCRRAKIGYAKLVGPFMIPDAGHFVSWEQPEIFNSALISFCRDLL</sequence>
<gene>
    <name evidence="3" type="ORF">UFOPK3674_00091</name>
</gene>
<accession>A0A6J7HDF5</accession>
<dbReference type="SUPFAM" id="SSF53474">
    <property type="entry name" value="alpha/beta-Hydrolases"/>
    <property type="match status" value="1"/>
</dbReference>
<dbReference type="InterPro" id="IPR000073">
    <property type="entry name" value="AB_hydrolase_1"/>
</dbReference>
<keyword evidence="1" id="KW-0378">Hydrolase</keyword>
<evidence type="ECO:0000259" key="2">
    <source>
        <dbReference type="Pfam" id="PF00561"/>
    </source>
</evidence>
<dbReference type="GO" id="GO:0016787">
    <property type="term" value="F:hydrolase activity"/>
    <property type="evidence" value="ECO:0007669"/>
    <property type="project" value="UniProtKB-KW"/>
</dbReference>
<proteinExistence type="predicted"/>
<reference evidence="3" key="1">
    <citation type="submission" date="2020-05" db="EMBL/GenBank/DDBJ databases">
        <authorList>
            <person name="Chiriac C."/>
            <person name="Salcher M."/>
            <person name="Ghai R."/>
            <person name="Kavagutti S V."/>
        </authorList>
    </citation>
    <scope>NUCLEOTIDE SEQUENCE</scope>
</reference>
<dbReference type="Gene3D" id="3.40.50.1820">
    <property type="entry name" value="alpha/beta hydrolase"/>
    <property type="match status" value="1"/>
</dbReference>
<evidence type="ECO:0000313" key="3">
    <source>
        <dbReference type="EMBL" id="CAB4913779.1"/>
    </source>
</evidence>
<evidence type="ECO:0000256" key="1">
    <source>
        <dbReference type="ARBA" id="ARBA00022801"/>
    </source>
</evidence>
<feature type="domain" description="AB hydrolase-1" evidence="2">
    <location>
        <begin position="37"/>
        <end position="308"/>
    </location>
</feature>
<dbReference type="Pfam" id="PF00561">
    <property type="entry name" value="Abhydrolase_1"/>
    <property type="match status" value="1"/>
</dbReference>
<dbReference type="EMBL" id="CAFBMX010000001">
    <property type="protein sequence ID" value="CAB4913779.1"/>
    <property type="molecule type" value="Genomic_DNA"/>
</dbReference>
<name>A0A6J7HDF5_9ZZZZ</name>
<dbReference type="PANTHER" id="PTHR43329">
    <property type="entry name" value="EPOXIDE HYDROLASE"/>
    <property type="match status" value="1"/>
</dbReference>
<organism evidence="3">
    <name type="scientific">freshwater metagenome</name>
    <dbReference type="NCBI Taxonomy" id="449393"/>
    <lineage>
        <taxon>unclassified sequences</taxon>
        <taxon>metagenomes</taxon>
        <taxon>ecological metagenomes</taxon>
    </lineage>
</organism>
<dbReference type="PRINTS" id="PR00412">
    <property type="entry name" value="EPOXHYDRLASE"/>
</dbReference>